<protein>
    <recommendedName>
        <fullName evidence="4">Peptidase</fullName>
    </recommendedName>
</protein>
<accession>I3ILR3</accession>
<dbReference type="OrthoDB" id="9816412at2"/>
<gene>
    <name evidence="2" type="ORF">KSU1_C1062</name>
</gene>
<evidence type="ECO:0000313" key="2">
    <source>
        <dbReference type="EMBL" id="GAB62658.1"/>
    </source>
</evidence>
<organism evidence="2 3">
    <name type="scientific">Candidatus Jettenia caeni</name>
    <dbReference type="NCBI Taxonomy" id="247490"/>
    <lineage>
        <taxon>Bacteria</taxon>
        <taxon>Pseudomonadati</taxon>
        <taxon>Planctomycetota</taxon>
        <taxon>Candidatus Brocadiia</taxon>
        <taxon>Candidatus Brocadiales</taxon>
        <taxon>Candidatus Brocadiaceae</taxon>
        <taxon>Candidatus Jettenia</taxon>
    </lineage>
</organism>
<proteinExistence type="predicted"/>
<evidence type="ECO:0008006" key="4">
    <source>
        <dbReference type="Google" id="ProtNLM"/>
    </source>
</evidence>
<keyword evidence="3" id="KW-1185">Reference proteome</keyword>
<feature type="compositionally biased region" description="Basic and acidic residues" evidence="1">
    <location>
        <begin position="156"/>
        <end position="169"/>
    </location>
</feature>
<evidence type="ECO:0000313" key="3">
    <source>
        <dbReference type="Proteomes" id="UP000002985"/>
    </source>
</evidence>
<name>I3ILR3_9BACT</name>
<feature type="region of interest" description="Disordered" evidence="1">
    <location>
        <begin position="224"/>
        <end position="249"/>
    </location>
</feature>
<dbReference type="STRING" id="247490.KSU1_C1062"/>
<feature type="region of interest" description="Disordered" evidence="1">
    <location>
        <begin position="143"/>
        <end position="169"/>
    </location>
</feature>
<dbReference type="eggNOG" id="COG4388">
    <property type="taxonomic scope" value="Bacteria"/>
</dbReference>
<comment type="caution">
    <text evidence="2">The sequence shown here is derived from an EMBL/GenBank/DDBJ whole genome shotgun (WGS) entry which is preliminary data.</text>
</comment>
<dbReference type="Proteomes" id="UP000002985">
    <property type="component" value="Unassembled WGS sequence"/>
</dbReference>
<sequence length="387" mass="43548">MTNTIMTNTIPWIPIFKTGTHTSASGVTREWTEKDLDTIVAKYNPAEYEAPHVIGHPEHDSPAWGWVEALKREGQVLYAQSKDFVPEFVEMVRKGLFRKRSIKLNPDLSLVHIGWLGANPPAVRGLANVAFQEKEKEGVTIEFEEGNPPCPPLEKGGIDQREKGGIDQNRKEARSMKFFEWMKKKAKDEGVEIEDIPQNPSPSFSDADLRKLEIETEVQKRVQAKEQEFSEAQKKKDAELKSREDALKAQEAEAQKRHISSFCEGLLKEGKLTPAQMKYGMGIQTFMEKISTVQDTIEFAEGDKKVKQTPLEYFRSFLSSFKKQIEFSEVAGSDKDITAGGNAGEKLATLTQQKMKDNKNLSYSQAFSEAQVENPALAREYALEIGG</sequence>
<dbReference type="AlphaFoldDB" id="I3ILR3"/>
<evidence type="ECO:0000256" key="1">
    <source>
        <dbReference type="SAM" id="MobiDB-lite"/>
    </source>
</evidence>
<reference evidence="2 3" key="1">
    <citation type="journal article" date="2012" name="FEBS Lett.">
        <title>Anammox organism KSU-1 expresses a NirK-type copper-containing nitrite reductase instead of a NirS-type with cytochrome cd1.</title>
        <authorList>
            <person name="Hira D."/>
            <person name="Toh H."/>
            <person name="Migita C.T."/>
            <person name="Okubo H."/>
            <person name="Nishiyama T."/>
            <person name="Hattori M."/>
            <person name="Furukawa K."/>
            <person name="Fujii T."/>
        </authorList>
    </citation>
    <scope>NUCLEOTIDE SEQUENCE [LARGE SCALE GENOMIC DNA]</scope>
</reference>
<dbReference type="EMBL" id="BAFH01000003">
    <property type="protein sequence ID" value="GAB62658.1"/>
    <property type="molecule type" value="Genomic_DNA"/>
</dbReference>